<gene>
    <name evidence="1" type="ORF">NT26_0288</name>
</gene>
<sequence>MTTYFIVGMENSAPSLIPDGQRDVTVFVRVQNLIESVPC</sequence>
<reference evidence="1 2" key="1">
    <citation type="journal article" date="2013" name="Genome Biol. Evol.">
        <title>Life in an arsenic-containing gold mine: genome and physiology of the autotrophic arsenite-oxidizing bacterium rhizobium sp. NT-26.</title>
        <authorList>
            <person name="Andres J."/>
            <person name="Arsene-Ploetze F."/>
            <person name="Barbe V."/>
            <person name="Brochier-Armanet C."/>
            <person name="Cleiss-Arnold J."/>
            <person name="Coppee J.Y."/>
            <person name="Dillies M.A."/>
            <person name="Geist"/>
            <person name="L"/>
            <person name="Joublin A."/>
            <person name="Koechler S."/>
            <person name="Lassalle F."/>
            <person name="Marchal M."/>
            <person name="Medigue C."/>
            <person name="Muller D."/>
            <person name="Nesme X."/>
            <person name="Plewniak F."/>
            <person name="Proux C."/>
            <person name="Ramirez-Bahena M.H."/>
            <person name="Schenowitz C."/>
            <person name="Sismeiro O."/>
            <person name="Vallenet D."/>
            <person name="Santini J.M."/>
            <person name="Bertin P.N."/>
        </authorList>
    </citation>
    <scope>NUCLEOTIDE SEQUENCE [LARGE SCALE GENOMIC DNA]</scope>
    <source>
        <strain evidence="1 2">NT-26</strain>
    </source>
</reference>
<accession>L0NCF9</accession>
<keyword evidence="2" id="KW-1185">Reference proteome</keyword>
<dbReference type="AlphaFoldDB" id="L0NCF9"/>
<proteinExistence type="predicted"/>
<protein>
    <submittedName>
        <fullName evidence="1">Uncharacterized protein</fullName>
    </submittedName>
</protein>
<evidence type="ECO:0000313" key="2">
    <source>
        <dbReference type="Proteomes" id="UP000010792"/>
    </source>
</evidence>
<dbReference type="KEGG" id="rht:NT26_0288"/>
<dbReference type="EMBL" id="FO082820">
    <property type="protein sequence ID" value="CCF18012.1"/>
    <property type="molecule type" value="Genomic_DNA"/>
</dbReference>
<name>L0NCF9_9HYPH</name>
<organism evidence="1 2">
    <name type="scientific">Pseudorhizobium banfieldiae</name>
    <dbReference type="NCBI Taxonomy" id="1125847"/>
    <lineage>
        <taxon>Bacteria</taxon>
        <taxon>Pseudomonadati</taxon>
        <taxon>Pseudomonadota</taxon>
        <taxon>Alphaproteobacteria</taxon>
        <taxon>Hyphomicrobiales</taxon>
        <taxon>Rhizobiaceae</taxon>
        <taxon>Rhizobium/Agrobacterium group</taxon>
        <taxon>Pseudorhizobium</taxon>
    </lineage>
</organism>
<dbReference type="Proteomes" id="UP000010792">
    <property type="component" value="Chromosome"/>
</dbReference>
<evidence type="ECO:0000313" key="1">
    <source>
        <dbReference type="EMBL" id="CCF18012.1"/>
    </source>
</evidence>